<reference evidence="1 2" key="1">
    <citation type="submission" date="2024-04" db="EMBL/GenBank/DDBJ databases">
        <title>Role of Flies in the Dissemination of Carbapenem-Resistant Enterobacteriaceae (CRE): An Epidemiological and Genomic Study in China.</title>
        <authorList>
            <person name="Kaichao C."/>
            <person name="Zhang R."/>
            <person name="Chen S."/>
        </authorList>
    </citation>
    <scope>NUCLEOTIDE SEQUENCE [LARGE SCALE GENOMIC DNA]</scope>
    <source>
        <strain evidence="2">fly-1011</strain>
    </source>
</reference>
<dbReference type="Proteomes" id="UP001436462">
    <property type="component" value="Unassembled WGS sequence"/>
</dbReference>
<name>A0ABV1LFN6_9GAMM</name>
<keyword evidence="2" id="KW-1185">Reference proteome</keyword>
<protein>
    <submittedName>
        <fullName evidence="1">Uncharacterized protein</fullName>
    </submittedName>
</protein>
<evidence type="ECO:0000313" key="1">
    <source>
        <dbReference type="EMBL" id="MEQ5350151.1"/>
    </source>
</evidence>
<comment type="caution">
    <text evidence="1">The sequence shown here is derived from an EMBL/GenBank/DDBJ whole genome shotgun (WGS) entry which is preliminary data.</text>
</comment>
<organism evidence="1 2">
    <name type="scientific">Proteus genomosp. 6</name>
    <dbReference type="NCBI Taxonomy" id="1311820"/>
    <lineage>
        <taxon>Bacteria</taxon>
        <taxon>Pseudomonadati</taxon>
        <taxon>Pseudomonadota</taxon>
        <taxon>Gammaproteobacteria</taxon>
        <taxon>Enterobacterales</taxon>
        <taxon>Morganellaceae</taxon>
        <taxon>Proteus</taxon>
    </lineage>
</organism>
<dbReference type="EMBL" id="JBEEWF010000026">
    <property type="protein sequence ID" value="MEQ5350151.1"/>
    <property type="molecule type" value="Genomic_DNA"/>
</dbReference>
<proteinExistence type="predicted"/>
<gene>
    <name evidence="1" type="ORF">ABN253_18445</name>
</gene>
<evidence type="ECO:0000313" key="2">
    <source>
        <dbReference type="Proteomes" id="UP001436462"/>
    </source>
</evidence>
<accession>A0ABV1LFN6</accession>
<dbReference type="RefSeq" id="WP_196534432.1">
    <property type="nucleotide sequence ID" value="NZ_JBEEWF010000026.1"/>
</dbReference>
<sequence length="59" mass="7230">MKWITHKELHNEFLKDSEYRVAYEAELKNPESNYQIIYHHDDGIEEVVFDTRDSKFIKE</sequence>